<accession>A0A0F6U1E3</accession>
<sequence>MILEEITILFCSISLRNFIQLSTGKAALKDANHCWEF</sequence>
<gene>
    <name evidence="1" type="ORF">MYAER_0514</name>
</gene>
<evidence type="ECO:0000313" key="1">
    <source>
        <dbReference type="EMBL" id="AKE62874.1"/>
    </source>
</evidence>
<dbReference type="EMBL" id="CP011304">
    <property type="protein sequence ID" value="AKE62874.1"/>
    <property type="molecule type" value="Genomic_DNA"/>
</dbReference>
<dbReference type="HOGENOM" id="CLU_3345921_0_0_3"/>
<dbReference type="AlphaFoldDB" id="A0A0F6U1E3"/>
<reference evidence="1 2" key="1">
    <citation type="journal article" date="2015" name="Genome Announc.">
        <title>Complete Genome Sequence of Microcystis aeruginosa NIES-2549, a Bloom-Forming Cyanobacterium from Lake Kasumigaura, Japan.</title>
        <authorList>
            <person name="Yamaguchi H."/>
            <person name="Suzuki S."/>
            <person name="Tanabe Y."/>
            <person name="Osana Y."/>
            <person name="Shimura Y."/>
            <person name="Ishida K."/>
            <person name="Kawachi M."/>
        </authorList>
    </citation>
    <scope>NUCLEOTIDE SEQUENCE [LARGE SCALE GENOMIC DNA]</scope>
    <source>
        <strain evidence="1 2">NIES-2549</strain>
    </source>
</reference>
<dbReference type="Proteomes" id="UP000034103">
    <property type="component" value="Chromosome"/>
</dbReference>
<proteinExistence type="predicted"/>
<protein>
    <submittedName>
        <fullName evidence="1">Uncharacterized protein</fullName>
    </submittedName>
</protein>
<dbReference type="PATRIC" id="fig|1641812.3.peg.532"/>
<organism evidence="1 2">
    <name type="scientific">Microcystis aeruginosa NIES-2549</name>
    <dbReference type="NCBI Taxonomy" id="1641812"/>
    <lineage>
        <taxon>Bacteria</taxon>
        <taxon>Bacillati</taxon>
        <taxon>Cyanobacteriota</taxon>
        <taxon>Cyanophyceae</taxon>
        <taxon>Oscillatoriophycideae</taxon>
        <taxon>Chroococcales</taxon>
        <taxon>Microcystaceae</taxon>
        <taxon>Microcystis</taxon>
    </lineage>
</organism>
<evidence type="ECO:0000313" key="2">
    <source>
        <dbReference type="Proteomes" id="UP000034103"/>
    </source>
</evidence>
<name>A0A0F6U1E3_MICAE</name>